<dbReference type="AlphaFoldDB" id="A0A9P7W5V6"/>
<keyword evidence="2" id="KW-0812">Transmembrane</keyword>
<comment type="caution">
    <text evidence="3">The sequence shown here is derived from an EMBL/GenBank/DDBJ whole genome shotgun (WGS) entry which is preliminary data.</text>
</comment>
<accession>A0A9P7W5V6</accession>
<evidence type="ECO:0000313" key="3">
    <source>
        <dbReference type="EMBL" id="KAG7452774.1"/>
    </source>
</evidence>
<feature type="transmembrane region" description="Helical" evidence="2">
    <location>
        <begin position="6"/>
        <end position="27"/>
    </location>
</feature>
<reference evidence="3" key="1">
    <citation type="submission" date="2020-11" db="EMBL/GenBank/DDBJ databases">
        <title>Adaptations for nitrogen fixation in a non-lichenized fungal sporocarp promotes dispersal by wood-feeding termites.</title>
        <authorList>
            <consortium name="DOE Joint Genome Institute"/>
            <person name="Koch R.A."/>
            <person name="Yoon G."/>
            <person name="Arayal U."/>
            <person name="Lail K."/>
            <person name="Amirebrahimi M."/>
            <person name="Labutti K."/>
            <person name="Lipzen A."/>
            <person name="Riley R."/>
            <person name="Barry K."/>
            <person name="Henrissat B."/>
            <person name="Grigoriev I.V."/>
            <person name="Herr J.R."/>
            <person name="Aime M.C."/>
        </authorList>
    </citation>
    <scope>NUCLEOTIDE SEQUENCE</scope>
    <source>
        <strain evidence="3">MCA 3950</strain>
    </source>
</reference>
<dbReference type="Proteomes" id="UP000812287">
    <property type="component" value="Unassembled WGS sequence"/>
</dbReference>
<sequence>MPSTKPPNPWLFAAVSVSSLLTFYLILKHREKSYPLSQQPRQADHPLVPPFNRKDSDS</sequence>
<evidence type="ECO:0000256" key="2">
    <source>
        <dbReference type="SAM" id="Phobius"/>
    </source>
</evidence>
<name>A0A9P7W5V6_9AGAR</name>
<dbReference type="RefSeq" id="XP_043046274.1">
    <property type="nucleotide sequence ID" value="XM_043188475.1"/>
</dbReference>
<feature type="region of interest" description="Disordered" evidence="1">
    <location>
        <begin position="35"/>
        <end position="58"/>
    </location>
</feature>
<evidence type="ECO:0000313" key="4">
    <source>
        <dbReference type="Proteomes" id="UP000812287"/>
    </source>
</evidence>
<keyword evidence="4" id="KW-1185">Reference proteome</keyword>
<protein>
    <submittedName>
        <fullName evidence="3">Uncharacterized protein</fullName>
    </submittedName>
</protein>
<dbReference type="OrthoDB" id="2779451at2759"/>
<proteinExistence type="predicted"/>
<keyword evidence="2" id="KW-1133">Transmembrane helix</keyword>
<dbReference type="GeneID" id="66110772"/>
<dbReference type="EMBL" id="MU250523">
    <property type="protein sequence ID" value="KAG7452774.1"/>
    <property type="molecule type" value="Genomic_DNA"/>
</dbReference>
<organism evidence="3 4">
    <name type="scientific">Guyanagaster necrorhizus</name>
    <dbReference type="NCBI Taxonomy" id="856835"/>
    <lineage>
        <taxon>Eukaryota</taxon>
        <taxon>Fungi</taxon>
        <taxon>Dikarya</taxon>
        <taxon>Basidiomycota</taxon>
        <taxon>Agaricomycotina</taxon>
        <taxon>Agaricomycetes</taxon>
        <taxon>Agaricomycetidae</taxon>
        <taxon>Agaricales</taxon>
        <taxon>Marasmiineae</taxon>
        <taxon>Physalacriaceae</taxon>
        <taxon>Guyanagaster</taxon>
    </lineage>
</organism>
<evidence type="ECO:0000256" key="1">
    <source>
        <dbReference type="SAM" id="MobiDB-lite"/>
    </source>
</evidence>
<keyword evidence="2" id="KW-0472">Membrane</keyword>
<gene>
    <name evidence="3" type="ORF">BT62DRAFT_958807</name>
</gene>